<dbReference type="EMBL" id="JAAOIW010000012">
    <property type="protein sequence ID" value="NHN33541.1"/>
    <property type="molecule type" value="Genomic_DNA"/>
</dbReference>
<dbReference type="Pfam" id="PF23961">
    <property type="entry name" value="Phage_tail_terminator_9"/>
    <property type="match status" value="1"/>
</dbReference>
<protein>
    <recommendedName>
        <fullName evidence="1">Phage neck terminator protein gp12-like domain-containing protein</fullName>
    </recommendedName>
</protein>
<gene>
    <name evidence="2" type="ORF">G9U52_27370</name>
</gene>
<dbReference type="RefSeq" id="WP_166153844.1">
    <property type="nucleotide sequence ID" value="NZ_JAAOIW010000012.1"/>
</dbReference>
<name>A0ABX0JE69_9BACL</name>
<comment type="caution">
    <text evidence="2">The sequence shown here is derived from an EMBL/GenBank/DDBJ whole genome shotgun (WGS) entry which is preliminary data.</text>
</comment>
<feature type="domain" description="Phage neck terminator protein gp12-like" evidence="1">
    <location>
        <begin position="9"/>
        <end position="177"/>
    </location>
</feature>
<evidence type="ECO:0000313" key="3">
    <source>
        <dbReference type="Proteomes" id="UP001165962"/>
    </source>
</evidence>
<keyword evidence="3" id="KW-1185">Reference proteome</keyword>
<dbReference type="Proteomes" id="UP001165962">
    <property type="component" value="Unassembled WGS sequence"/>
</dbReference>
<accession>A0ABX0JE69</accession>
<dbReference type="InterPro" id="IPR057087">
    <property type="entry name" value="Gp12-like"/>
</dbReference>
<sequence length="181" mass="20706">MADTILSMKDIEDVFWDMSTRMLGLNPAAPANQKRVRVSWPEKGAPAWKREENIAFISVEPDDDPYTRQMDVEYSEIDADNANRAMSYTRVHRVSWICYGPSSFGDTDLIRSSLFKPEYTMALAAVNMALITDVSAPRRSPELFGGQWWERSNFSARFNEKVIRQSEVPYLQSADVRIIEG</sequence>
<reference evidence="2" key="1">
    <citation type="submission" date="2020-03" db="EMBL/GenBank/DDBJ databases">
        <title>Draft sequencing of Paenibacilllus sp. S3N08.</title>
        <authorList>
            <person name="Kim D.-U."/>
        </authorList>
    </citation>
    <scope>NUCLEOTIDE SEQUENCE</scope>
    <source>
        <strain evidence="2">S3N08</strain>
    </source>
</reference>
<evidence type="ECO:0000313" key="2">
    <source>
        <dbReference type="EMBL" id="NHN33541.1"/>
    </source>
</evidence>
<organism evidence="2 3">
    <name type="scientific">Paenibacillus agricola</name>
    <dbReference type="NCBI Taxonomy" id="2716264"/>
    <lineage>
        <taxon>Bacteria</taxon>
        <taxon>Bacillati</taxon>
        <taxon>Bacillota</taxon>
        <taxon>Bacilli</taxon>
        <taxon>Bacillales</taxon>
        <taxon>Paenibacillaceae</taxon>
        <taxon>Paenibacillus</taxon>
    </lineage>
</organism>
<evidence type="ECO:0000259" key="1">
    <source>
        <dbReference type="Pfam" id="PF23961"/>
    </source>
</evidence>
<proteinExistence type="predicted"/>